<reference evidence="1 2" key="1">
    <citation type="journal article" date="2024" name="bioRxiv">
        <title>A reference genome for Trichogramma kaykai: A tiny desert-dwelling parasitoid wasp with competing sex-ratio distorters.</title>
        <authorList>
            <person name="Culotta J."/>
            <person name="Lindsey A.R."/>
        </authorList>
    </citation>
    <scope>NUCLEOTIDE SEQUENCE [LARGE SCALE GENOMIC DNA]</scope>
    <source>
        <strain evidence="1 2">KSX58</strain>
    </source>
</reference>
<dbReference type="Proteomes" id="UP001627154">
    <property type="component" value="Unassembled WGS sequence"/>
</dbReference>
<proteinExistence type="predicted"/>
<protein>
    <submittedName>
        <fullName evidence="1">Uncharacterized protein</fullName>
    </submittedName>
</protein>
<sequence>MCRICDETSRRCGELRHAHTNNASVIDGLLPNVHSISIVIWLRRDAYDCYIHNNRMGVSSELRIECT</sequence>
<accession>A0ABD2XBD1</accession>
<evidence type="ECO:0000313" key="1">
    <source>
        <dbReference type="EMBL" id="KAL3402284.1"/>
    </source>
</evidence>
<keyword evidence="2" id="KW-1185">Reference proteome</keyword>
<evidence type="ECO:0000313" key="2">
    <source>
        <dbReference type="Proteomes" id="UP001627154"/>
    </source>
</evidence>
<name>A0ABD2XBD1_9HYME</name>
<gene>
    <name evidence="1" type="ORF">TKK_004805</name>
</gene>
<comment type="caution">
    <text evidence="1">The sequence shown here is derived from an EMBL/GenBank/DDBJ whole genome shotgun (WGS) entry which is preliminary data.</text>
</comment>
<organism evidence="1 2">
    <name type="scientific">Trichogramma kaykai</name>
    <dbReference type="NCBI Taxonomy" id="54128"/>
    <lineage>
        <taxon>Eukaryota</taxon>
        <taxon>Metazoa</taxon>
        <taxon>Ecdysozoa</taxon>
        <taxon>Arthropoda</taxon>
        <taxon>Hexapoda</taxon>
        <taxon>Insecta</taxon>
        <taxon>Pterygota</taxon>
        <taxon>Neoptera</taxon>
        <taxon>Endopterygota</taxon>
        <taxon>Hymenoptera</taxon>
        <taxon>Apocrita</taxon>
        <taxon>Proctotrupomorpha</taxon>
        <taxon>Chalcidoidea</taxon>
        <taxon>Trichogrammatidae</taxon>
        <taxon>Trichogramma</taxon>
    </lineage>
</organism>
<dbReference type="AlphaFoldDB" id="A0ABD2XBD1"/>
<dbReference type="EMBL" id="JBJJXI010000037">
    <property type="protein sequence ID" value="KAL3402284.1"/>
    <property type="molecule type" value="Genomic_DNA"/>
</dbReference>